<feature type="domain" description="YdbS-like PH" evidence="2">
    <location>
        <begin position="23"/>
        <end position="97"/>
    </location>
</feature>
<reference evidence="3 4" key="1">
    <citation type="submission" date="2016-10" db="EMBL/GenBank/DDBJ databases">
        <authorList>
            <person name="de Groot N.N."/>
        </authorList>
    </citation>
    <scope>NUCLEOTIDE SEQUENCE [LARGE SCALE GENOMIC DNA]</scope>
    <source>
        <strain evidence="3 4">DSM 5522</strain>
    </source>
</reference>
<keyword evidence="4" id="KW-1185">Reference proteome</keyword>
<gene>
    <name evidence="3" type="ORF">SAMN05216249_11434</name>
</gene>
<dbReference type="AlphaFoldDB" id="A0A1I0ZF46"/>
<dbReference type="OrthoDB" id="9790842at2"/>
<dbReference type="EMBL" id="FOJY01000014">
    <property type="protein sequence ID" value="SFB23038.1"/>
    <property type="molecule type" value="Genomic_DNA"/>
</dbReference>
<organism evidence="3 4">
    <name type="scientific">Acetitomaculum ruminis DSM 5522</name>
    <dbReference type="NCBI Taxonomy" id="1120918"/>
    <lineage>
        <taxon>Bacteria</taxon>
        <taxon>Bacillati</taxon>
        <taxon>Bacillota</taxon>
        <taxon>Clostridia</taxon>
        <taxon>Lachnospirales</taxon>
        <taxon>Lachnospiraceae</taxon>
        <taxon>Acetitomaculum</taxon>
    </lineage>
</organism>
<proteinExistence type="predicted"/>
<dbReference type="RefSeq" id="WP_092873167.1">
    <property type="nucleotide sequence ID" value="NZ_FOJY01000014.1"/>
</dbReference>
<protein>
    <submittedName>
        <fullName evidence="3">PH domain-containing protein</fullName>
    </submittedName>
</protein>
<evidence type="ECO:0000313" key="3">
    <source>
        <dbReference type="EMBL" id="SFB23038.1"/>
    </source>
</evidence>
<evidence type="ECO:0000313" key="4">
    <source>
        <dbReference type="Proteomes" id="UP000198838"/>
    </source>
</evidence>
<evidence type="ECO:0000256" key="1">
    <source>
        <dbReference type="SAM" id="Coils"/>
    </source>
</evidence>
<evidence type="ECO:0000259" key="2">
    <source>
        <dbReference type="Pfam" id="PF03703"/>
    </source>
</evidence>
<accession>A0A1I0ZF46</accession>
<sequence>MGDTNNNELWTDKKRHLGLPISFTRYTLKEDKLIVKRGFLNIVEDEVRLYRILDLGIRKPLGQRIFGVGTIEVHSSDKSLGDFEIEKVKDASKVMELLSDKVEEERQKKRVFSRENMGEDFDGDDDE</sequence>
<dbReference type="STRING" id="1120918.SAMN05216249_11434"/>
<feature type="coiled-coil region" evidence="1">
    <location>
        <begin position="88"/>
        <end position="115"/>
    </location>
</feature>
<name>A0A1I0ZF46_9FIRM</name>
<keyword evidence="1" id="KW-0175">Coiled coil</keyword>
<dbReference type="Pfam" id="PF03703">
    <property type="entry name" value="bPH_2"/>
    <property type="match status" value="1"/>
</dbReference>
<dbReference type="Proteomes" id="UP000198838">
    <property type="component" value="Unassembled WGS sequence"/>
</dbReference>
<dbReference type="InterPro" id="IPR005182">
    <property type="entry name" value="YdbS-like_PH"/>
</dbReference>